<dbReference type="SUPFAM" id="SSF140586">
    <property type="entry name" value="Dcp2 domain-like"/>
    <property type="match status" value="1"/>
</dbReference>
<evidence type="ECO:0000256" key="5">
    <source>
        <dbReference type="ARBA" id="ARBA00022723"/>
    </source>
</evidence>
<organism evidence="11 12">
    <name type="scientific">Ophiocordyceps polyrhachis-furcata BCC 54312</name>
    <dbReference type="NCBI Taxonomy" id="1330021"/>
    <lineage>
        <taxon>Eukaryota</taxon>
        <taxon>Fungi</taxon>
        <taxon>Dikarya</taxon>
        <taxon>Ascomycota</taxon>
        <taxon>Pezizomycotina</taxon>
        <taxon>Sordariomycetes</taxon>
        <taxon>Hypocreomycetidae</taxon>
        <taxon>Hypocreales</taxon>
        <taxon>Ophiocordycipitaceae</taxon>
        <taxon>Ophiocordyceps</taxon>
    </lineage>
</organism>
<dbReference type="InterPro" id="IPR020084">
    <property type="entry name" value="NUDIX_hydrolase_CS"/>
</dbReference>
<evidence type="ECO:0000256" key="6">
    <source>
        <dbReference type="ARBA" id="ARBA00022801"/>
    </source>
</evidence>
<evidence type="ECO:0000256" key="7">
    <source>
        <dbReference type="ARBA" id="ARBA00022884"/>
    </source>
</evidence>
<evidence type="ECO:0000259" key="10">
    <source>
        <dbReference type="PROSITE" id="PS51462"/>
    </source>
</evidence>
<dbReference type="SUPFAM" id="SSF55811">
    <property type="entry name" value="Nudix"/>
    <property type="match status" value="1"/>
</dbReference>
<dbReference type="EMBL" id="LKCN02000005">
    <property type="protein sequence ID" value="RCI13909.1"/>
    <property type="molecule type" value="Genomic_DNA"/>
</dbReference>
<feature type="domain" description="Nudix hydrolase" evidence="10">
    <location>
        <begin position="91"/>
        <end position="222"/>
    </location>
</feature>
<keyword evidence="8" id="KW-0464">Manganese</keyword>
<dbReference type="Gene3D" id="1.10.10.1050">
    <property type="entry name" value="Dcp2, box A domain"/>
    <property type="match status" value="1"/>
</dbReference>
<dbReference type="Proteomes" id="UP000253664">
    <property type="component" value="Unassembled WGS sequence"/>
</dbReference>
<dbReference type="PROSITE" id="PS51462">
    <property type="entry name" value="NUDIX"/>
    <property type="match status" value="1"/>
</dbReference>
<comment type="caution">
    <text evidence="11">The sequence shown here is derived from an EMBL/GenBank/DDBJ whole genome shotgun (WGS) entry which is preliminary data.</text>
</comment>
<keyword evidence="6" id="KW-0378">Hydrolase</keyword>
<dbReference type="GO" id="GO:0030145">
    <property type="term" value="F:manganese ion binding"/>
    <property type="evidence" value="ECO:0007669"/>
    <property type="project" value="InterPro"/>
</dbReference>
<dbReference type="STRING" id="1330021.A0A367LHN5"/>
<name>A0A367LHN5_9HYPO</name>
<protein>
    <recommendedName>
        <fullName evidence="10">Nudix hydrolase domain-containing protein</fullName>
    </recommendedName>
</protein>
<feature type="region of interest" description="Disordered" evidence="9">
    <location>
        <begin position="444"/>
        <end position="505"/>
    </location>
</feature>
<evidence type="ECO:0000256" key="3">
    <source>
        <dbReference type="ARBA" id="ARBA00005279"/>
    </source>
</evidence>
<dbReference type="AlphaFoldDB" id="A0A367LHN5"/>
<evidence type="ECO:0000313" key="11">
    <source>
        <dbReference type="EMBL" id="RCI13909.1"/>
    </source>
</evidence>
<dbReference type="PANTHER" id="PTHR23114:SF17">
    <property type="entry name" value="M7GPPPN-MRNA HYDROLASE"/>
    <property type="match status" value="1"/>
</dbReference>
<dbReference type="Gene3D" id="3.90.79.10">
    <property type="entry name" value="Nucleoside Triphosphate Pyrophosphohydrolase"/>
    <property type="match status" value="1"/>
</dbReference>
<dbReference type="GO" id="GO:0000290">
    <property type="term" value="P:deadenylation-dependent decapping of nuclear-transcribed mRNA"/>
    <property type="evidence" value="ECO:0007669"/>
    <property type="project" value="InterPro"/>
</dbReference>
<keyword evidence="7" id="KW-0694">RNA-binding</keyword>
<comment type="similarity">
    <text evidence="3">Belongs to the Nudix hydrolase family. DCP2 subfamily.</text>
</comment>
<dbReference type="PANTHER" id="PTHR23114">
    <property type="entry name" value="M7GPPPN-MRNA HYDROLASE"/>
    <property type="match status" value="1"/>
</dbReference>
<feature type="compositionally biased region" description="Low complexity" evidence="9">
    <location>
        <begin position="488"/>
        <end position="498"/>
    </location>
</feature>
<dbReference type="GO" id="GO:0000932">
    <property type="term" value="C:P-body"/>
    <property type="evidence" value="ECO:0007669"/>
    <property type="project" value="TreeGrafter"/>
</dbReference>
<dbReference type="InterPro" id="IPR036189">
    <property type="entry name" value="DCP2_BoxA_sf"/>
</dbReference>
<dbReference type="Pfam" id="PF00293">
    <property type="entry name" value="NUDIX"/>
    <property type="match status" value="1"/>
</dbReference>
<evidence type="ECO:0000256" key="8">
    <source>
        <dbReference type="ARBA" id="ARBA00023211"/>
    </source>
</evidence>
<accession>A0A367LHN5</accession>
<evidence type="ECO:0000256" key="4">
    <source>
        <dbReference type="ARBA" id="ARBA00022490"/>
    </source>
</evidence>
<keyword evidence="4" id="KW-0963">Cytoplasm</keyword>
<keyword evidence="12" id="KW-1185">Reference proteome</keyword>
<dbReference type="GO" id="GO:0140933">
    <property type="term" value="F:5'-(N(7)-methylguanosine 5'-triphospho)-[mRNA] hydrolase activity"/>
    <property type="evidence" value="ECO:0007669"/>
    <property type="project" value="InterPro"/>
</dbReference>
<evidence type="ECO:0000256" key="9">
    <source>
        <dbReference type="SAM" id="MobiDB-lite"/>
    </source>
</evidence>
<dbReference type="GO" id="GO:0003723">
    <property type="term" value="F:RNA binding"/>
    <property type="evidence" value="ECO:0007669"/>
    <property type="project" value="UniProtKB-KW"/>
</dbReference>
<feature type="region of interest" description="Disordered" evidence="9">
    <location>
        <begin position="282"/>
        <end position="309"/>
    </location>
</feature>
<dbReference type="GO" id="GO:0000184">
    <property type="term" value="P:nuclear-transcribed mRNA catabolic process, nonsense-mediated decay"/>
    <property type="evidence" value="ECO:0007669"/>
    <property type="project" value="InterPro"/>
</dbReference>
<dbReference type="CDD" id="cd03672">
    <property type="entry name" value="NUDIX_Dcp2p_Nudt20"/>
    <property type="match status" value="1"/>
</dbReference>
<proteinExistence type="inferred from homology"/>
<evidence type="ECO:0000313" key="12">
    <source>
        <dbReference type="Proteomes" id="UP000253664"/>
    </source>
</evidence>
<dbReference type="OrthoDB" id="18996at2759"/>
<reference evidence="11 12" key="1">
    <citation type="journal article" date="2015" name="BMC Genomics">
        <title>Insights from the genome of Ophiocordyceps polyrhachis-furcata to pathogenicity and host specificity in insect fungi.</title>
        <authorList>
            <person name="Wichadakul D."/>
            <person name="Kobmoo N."/>
            <person name="Ingsriswang S."/>
            <person name="Tangphatsornruang S."/>
            <person name="Chantasingh D."/>
            <person name="Luangsa-ard J.J."/>
            <person name="Eurwilaichitr L."/>
        </authorList>
    </citation>
    <scope>NUCLEOTIDE SEQUENCE [LARGE SCALE GENOMIC DNA]</scope>
    <source>
        <strain evidence="11 12">BCC 54312</strain>
    </source>
</reference>
<dbReference type="InterPro" id="IPR007722">
    <property type="entry name" value="DCP2_BoxA"/>
</dbReference>
<dbReference type="SMART" id="SM01125">
    <property type="entry name" value="DCP2"/>
    <property type="match status" value="1"/>
</dbReference>
<dbReference type="InterPro" id="IPR015797">
    <property type="entry name" value="NUDIX_hydrolase-like_dom_sf"/>
</dbReference>
<gene>
    <name evidence="11" type="ORF">L249_7949</name>
</gene>
<feature type="region of interest" description="Disordered" evidence="9">
    <location>
        <begin position="616"/>
        <end position="642"/>
    </location>
</feature>
<sequence>MAGSHMLLEDWLDDLCVRFIINLPEEDLSICFQVEEAQWFYEDFIRPLDPTLPSMSLRTFCLRIFQHCPLLASFSAENHAAAFEEFLQYKTRVPVRGAIMLNHAMDSVVLVKGWKKGASWSFPRGKINKDEDDLDCAIREVYEETGLDIRAAGLVGQKKPKSIEISMREQQLRLYVFRDIPMDTDFQPRTRKEISKIQWYKLSELPAFRKKGDKHNYTGAANQTSKFYMVAPFLVPLKKWIASQREMDQKAAVSVNPANLVHQYSAPEEAFSVDDETWATDQRCAPGGHVPPRTQLHTKAPEAAQHQDKGSALLSILQAGNAQSRGVQTPFDLVDAEPALPRNPHHHTNQNHLLSYASVQGRPPPSFPLASNQRAVSSQAGVMGPALQSFRHDASPALPQTLTPQMLQDVLSRSASRGAPIFDQDIPIQKHTGSGLPLAQAMQGSRTAQVDGHSTALTTRMKRDATPTNANPYTEVSSRSLATPQPPHSSSSGLPGPGANTSTDHRNALLGMFKRSEADAIRQDTQAPSFGPLPGQTRVAQSMAREEKTMPFVHDGGSGVQTPMQPWQILQRSHRVGDDSRYESARLADTAAAKRVASREQKMQLLSLFGGRQENATLGDGGEGATVVTSPRADREVKTPMSPADQSFVLEYLQTVTSNAGR</sequence>
<dbReference type="FunFam" id="3.90.79.10:FF:000003">
    <property type="entry name" value="M7GpppN-mRNA hydrolase isoform 2"/>
    <property type="match status" value="1"/>
</dbReference>
<dbReference type="PROSITE" id="PS00893">
    <property type="entry name" value="NUDIX_BOX"/>
    <property type="match status" value="1"/>
</dbReference>
<comment type="cofactor">
    <cofactor evidence="1">
        <name>Mn(2+)</name>
        <dbReference type="ChEBI" id="CHEBI:29035"/>
    </cofactor>
</comment>
<evidence type="ECO:0000256" key="1">
    <source>
        <dbReference type="ARBA" id="ARBA00001936"/>
    </source>
</evidence>
<feature type="compositionally biased region" description="Polar residues" evidence="9">
    <location>
        <begin position="466"/>
        <end position="483"/>
    </location>
</feature>
<comment type="subcellular location">
    <subcellularLocation>
        <location evidence="2">Cytoplasm</location>
    </subcellularLocation>
</comment>
<dbReference type="InterPro" id="IPR000086">
    <property type="entry name" value="NUDIX_hydrolase_dom"/>
</dbReference>
<dbReference type="Pfam" id="PF05026">
    <property type="entry name" value="DCP2"/>
    <property type="match status" value="1"/>
</dbReference>
<evidence type="ECO:0000256" key="2">
    <source>
        <dbReference type="ARBA" id="ARBA00004496"/>
    </source>
</evidence>
<dbReference type="InterPro" id="IPR044099">
    <property type="entry name" value="Dcp2_NUDIX"/>
</dbReference>
<keyword evidence="5" id="KW-0479">Metal-binding</keyword>